<protein>
    <submittedName>
        <fullName evidence="1">Uncharacterized protein</fullName>
    </submittedName>
</protein>
<organism evidence="1 2">
    <name type="scientific">Candidatus Methylomirabilis limnetica</name>
    <dbReference type="NCBI Taxonomy" id="2033718"/>
    <lineage>
        <taxon>Bacteria</taxon>
        <taxon>Candidatus Methylomirabilota</taxon>
        <taxon>Candidatus Methylomirabilia</taxon>
        <taxon>Candidatus Methylomirabilales</taxon>
        <taxon>Candidatus Methylomirabilaceae</taxon>
        <taxon>Candidatus Methylomirabilis</taxon>
    </lineage>
</organism>
<evidence type="ECO:0000313" key="1">
    <source>
        <dbReference type="EMBL" id="PTL35886.1"/>
    </source>
</evidence>
<keyword evidence="2" id="KW-1185">Reference proteome</keyword>
<evidence type="ECO:0000313" key="2">
    <source>
        <dbReference type="Proteomes" id="UP000241436"/>
    </source>
</evidence>
<name>A0A2T4TXP3_9BACT</name>
<dbReference type="AlphaFoldDB" id="A0A2T4TXP3"/>
<dbReference type="EMBL" id="NVQC01000022">
    <property type="protein sequence ID" value="PTL35886.1"/>
    <property type="molecule type" value="Genomic_DNA"/>
</dbReference>
<sequence>MPSLFSIHDPIRDCFPLRSGSREIVEREIVSQLMGQKGAIKMRDQDSVLVGDIEGHRDPVLCLGGRPKHQILLMNVVRRNDEHLWTGLGAIWGDAHEAGNLEIQCVHRVRGDLAVAEVEDVGVKPGLEAWVGEILNATEASLKEEKGEQKQWKNSEAVFRLG</sequence>
<comment type="caution">
    <text evidence="1">The sequence shown here is derived from an EMBL/GenBank/DDBJ whole genome shotgun (WGS) entry which is preliminary data.</text>
</comment>
<gene>
    <name evidence="1" type="ORF">CLG94_09045</name>
</gene>
<reference evidence="1 2" key="1">
    <citation type="submission" date="2017-09" db="EMBL/GenBank/DDBJ databases">
        <title>Bloom of a denitrifying methanotroph, Candidatus Methylomirabilis limnetica, in a deep stratified lake.</title>
        <authorList>
            <person name="Graf J.S."/>
            <person name="Marchant H.K."/>
            <person name="Tienken D."/>
            <person name="Hach P.F."/>
            <person name="Brand A."/>
            <person name="Schubert C.J."/>
            <person name="Kuypers M.M."/>
            <person name="Milucka J."/>
        </authorList>
    </citation>
    <scope>NUCLEOTIDE SEQUENCE [LARGE SCALE GENOMIC DNA]</scope>
    <source>
        <strain evidence="1 2">Zug</strain>
    </source>
</reference>
<dbReference type="Proteomes" id="UP000241436">
    <property type="component" value="Unassembled WGS sequence"/>
</dbReference>
<reference evidence="2" key="2">
    <citation type="journal article" date="2018" name="Environ. Microbiol.">
        <title>Bloom of a denitrifying methanotroph, 'Candidatus Methylomirabilis limnetica', in a deep stratified lake.</title>
        <authorList>
            <person name="Graf J.S."/>
            <person name="Mayr M.J."/>
            <person name="Marchant H.K."/>
            <person name="Tienken D."/>
            <person name="Hach P.F."/>
            <person name="Brand A."/>
            <person name="Schubert C.J."/>
            <person name="Kuypers M.M."/>
            <person name="Milucka J."/>
        </authorList>
    </citation>
    <scope>NUCLEOTIDE SEQUENCE [LARGE SCALE GENOMIC DNA]</scope>
    <source>
        <strain evidence="2">Zug</strain>
    </source>
</reference>
<accession>A0A2T4TXP3</accession>
<proteinExistence type="predicted"/>